<dbReference type="RefSeq" id="WP_228854359.1">
    <property type="nucleotide sequence ID" value="NZ_AP024086.1"/>
</dbReference>
<organism evidence="2 3">
    <name type="scientific">Desulfomarina profundi</name>
    <dbReference type="NCBI Taxonomy" id="2772557"/>
    <lineage>
        <taxon>Bacteria</taxon>
        <taxon>Pseudomonadati</taxon>
        <taxon>Thermodesulfobacteriota</taxon>
        <taxon>Desulfobulbia</taxon>
        <taxon>Desulfobulbales</taxon>
        <taxon>Desulfobulbaceae</taxon>
        <taxon>Desulfomarina</taxon>
    </lineage>
</organism>
<evidence type="ECO:0000259" key="1">
    <source>
        <dbReference type="Pfam" id="PF04055"/>
    </source>
</evidence>
<dbReference type="GO" id="GO:0051536">
    <property type="term" value="F:iron-sulfur cluster binding"/>
    <property type="evidence" value="ECO:0007669"/>
    <property type="project" value="InterPro"/>
</dbReference>
<proteinExistence type="predicted"/>
<dbReference type="Proteomes" id="UP000826725">
    <property type="component" value="Chromosome"/>
</dbReference>
<dbReference type="SFLD" id="SFLDS00029">
    <property type="entry name" value="Radical_SAM"/>
    <property type="match status" value="1"/>
</dbReference>
<name>A0A8D5JE24_9BACT</name>
<dbReference type="AlphaFoldDB" id="A0A8D5JE24"/>
<gene>
    <name evidence="2" type="ORF">DGMP_26460</name>
</gene>
<evidence type="ECO:0000313" key="3">
    <source>
        <dbReference type="Proteomes" id="UP000826725"/>
    </source>
</evidence>
<feature type="domain" description="Radical SAM core" evidence="1">
    <location>
        <begin position="16"/>
        <end position="164"/>
    </location>
</feature>
<dbReference type="GO" id="GO:0003824">
    <property type="term" value="F:catalytic activity"/>
    <property type="evidence" value="ECO:0007669"/>
    <property type="project" value="InterPro"/>
</dbReference>
<dbReference type="InterPro" id="IPR050377">
    <property type="entry name" value="Radical_SAM_PqqE_MftC-like"/>
</dbReference>
<protein>
    <recommendedName>
        <fullName evidence="1">Radical SAM core domain-containing protein</fullName>
    </recommendedName>
</protein>
<sequence length="366" mass="40933">MNSQRPLSINNSLVHGICNYHCRLCGIKKPDYSGPKEFQPLTVTRKLIDRIREAVQQGIHIRYLANAGDGEPTLHPEFNERMTLFGEMIRSWQAPSIPPPEVSVVTNGSLLNENSILESITDNRLTLIISLPTLNPTSYGLIMAHDDTRGKALLDTVLPGVEQAMAKKAAGRLRQLYFHISPPEVDLIRADFSETIDGLTRLARKNGMQEINLILFPAPSNRTGLVTASAPRVDMYRDLFKQYNNTAANQVTVRMKLVLHRFFPSLLEIVDLLHHFSFPCLWNGNFFITPDGSSICCNDQSIQTIQGNILHDSIATLMAAKEQFMPGASCRNCNQSPRHLRGSPEARIFSLLAGLRIACNRISNKF</sequence>
<keyword evidence="3" id="KW-1185">Reference proteome</keyword>
<reference evidence="2" key="1">
    <citation type="submission" date="2020-09" db="EMBL/GenBank/DDBJ databases">
        <title>Desulfogranum mesoprofundum gen. nov., sp. nov., a novel mesophilic, sulfate-reducing chemolithoautotroph isolated from a deep-sea hydrothermal vent chimney in the Suiyo Seamount.</title>
        <authorList>
            <person name="Hashimoto Y."/>
            <person name="Nakagawa S."/>
        </authorList>
    </citation>
    <scope>NUCLEOTIDE SEQUENCE</scope>
    <source>
        <strain evidence="2">KT2</strain>
    </source>
</reference>
<accession>A0A8D5JE24</accession>
<dbReference type="CDD" id="cd01335">
    <property type="entry name" value="Radical_SAM"/>
    <property type="match status" value="1"/>
</dbReference>
<dbReference type="KEGG" id="dbk:DGMP_26460"/>
<dbReference type="InterPro" id="IPR007197">
    <property type="entry name" value="rSAM"/>
</dbReference>
<dbReference type="PANTHER" id="PTHR11228:SF7">
    <property type="entry name" value="PQQA PEPTIDE CYCLASE"/>
    <property type="match status" value="1"/>
</dbReference>
<dbReference type="EMBL" id="AP024086">
    <property type="protein sequence ID" value="BCL61953.1"/>
    <property type="molecule type" value="Genomic_DNA"/>
</dbReference>
<dbReference type="SFLD" id="SFLDG01067">
    <property type="entry name" value="SPASM/twitch_domain_containing"/>
    <property type="match status" value="1"/>
</dbReference>
<dbReference type="Pfam" id="PF04055">
    <property type="entry name" value="Radical_SAM"/>
    <property type="match status" value="1"/>
</dbReference>
<dbReference type="PANTHER" id="PTHR11228">
    <property type="entry name" value="RADICAL SAM DOMAIN PROTEIN"/>
    <property type="match status" value="1"/>
</dbReference>
<evidence type="ECO:0000313" key="2">
    <source>
        <dbReference type="EMBL" id="BCL61953.1"/>
    </source>
</evidence>